<dbReference type="Gene3D" id="3.10.450.50">
    <property type="match status" value="1"/>
</dbReference>
<evidence type="ECO:0000313" key="3">
    <source>
        <dbReference type="Proteomes" id="UP000015531"/>
    </source>
</evidence>
<protein>
    <recommendedName>
        <fullName evidence="1">SnoaL-like domain-containing protein</fullName>
    </recommendedName>
</protein>
<sequence>MDGLSVELLQLPARFFSAIDSGEYNHAAQYMGQNGIWHRQGKQLEGVAGVLEALRDRAADRHTAHVVTNIVADPNENGGSVSFLLTAYEYVGDATAPYPLDRAKGIGRYVANCCVENGMLKIAELSSRIIFKAP</sequence>
<accession>T0HKW5</accession>
<proteinExistence type="predicted"/>
<evidence type="ECO:0000259" key="1">
    <source>
        <dbReference type="Pfam" id="PF13577"/>
    </source>
</evidence>
<dbReference type="InterPro" id="IPR032710">
    <property type="entry name" value="NTF2-like_dom_sf"/>
</dbReference>
<organism evidence="2 3">
    <name type="scientific">Sphingobium lactosutens DS20</name>
    <dbReference type="NCBI Taxonomy" id="1331060"/>
    <lineage>
        <taxon>Bacteria</taxon>
        <taxon>Pseudomonadati</taxon>
        <taxon>Pseudomonadota</taxon>
        <taxon>Alphaproteobacteria</taxon>
        <taxon>Sphingomonadales</taxon>
        <taxon>Sphingomonadaceae</taxon>
        <taxon>Sphingobium</taxon>
    </lineage>
</organism>
<dbReference type="eggNOG" id="ENOG5033JWZ">
    <property type="taxonomic scope" value="Bacteria"/>
</dbReference>
<comment type="caution">
    <text evidence="2">The sequence shown here is derived from an EMBL/GenBank/DDBJ whole genome shotgun (WGS) entry which is preliminary data.</text>
</comment>
<gene>
    <name evidence="2" type="ORF">RLDS_06065</name>
</gene>
<dbReference type="SUPFAM" id="SSF54427">
    <property type="entry name" value="NTF2-like"/>
    <property type="match status" value="1"/>
</dbReference>
<dbReference type="AlphaFoldDB" id="T0HKW5"/>
<dbReference type="RefSeq" id="WP_021225043.1">
    <property type="nucleotide sequence ID" value="NZ_ATDP01000073.1"/>
</dbReference>
<keyword evidence="3" id="KW-1185">Reference proteome</keyword>
<evidence type="ECO:0000313" key="2">
    <source>
        <dbReference type="EMBL" id="EQB16996.1"/>
    </source>
</evidence>
<dbReference type="Proteomes" id="UP000015531">
    <property type="component" value="Unassembled WGS sequence"/>
</dbReference>
<feature type="domain" description="SnoaL-like" evidence="1">
    <location>
        <begin position="7"/>
        <end position="125"/>
    </location>
</feature>
<reference evidence="2 3" key="1">
    <citation type="journal article" date="2013" name="Genome Announc.">
        <title>Draft Genome Sequence of Sphingobium lactosutens Strain DS20T, Isolated from a Hexachlorocyclohexane Dumpsite.</title>
        <authorList>
            <person name="Kumar R."/>
            <person name="Dwivedi V."/>
            <person name="Negi V."/>
            <person name="Khurana J.P."/>
            <person name="Lal R."/>
        </authorList>
    </citation>
    <scope>NUCLEOTIDE SEQUENCE [LARGE SCALE GENOMIC DNA]</scope>
    <source>
        <strain evidence="2 3">DS20</strain>
    </source>
</reference>
<dbReference type="Pfam" id="PF13577">
    <property type="entry name" value="SnoaL_4"/>
    <property type="match status" value="1"/>
</dbReference>
<dbReference type="InterPro" id="IPR037401">
    <property type="entry name" value="SnoaL-like"/>
</dbReference>
<dbReference type="EMBL" id="ATDP01000073">
    <property type="protein sequence ID" value="EQB16996.1"/>
    <property type="molecule type" value="Genomic_DNA"/>
</dbReference>
<dbReference type="OrthoDB" id="8410608at2"/>
<dbReference type="PATRIC" id="fig|1331060.3.peg.1131"/>
<name>T0HKW5_9SPHN</name>